<evidence type="ECO:0000313" key="2">
    <source>
        <dbReference type="Proteomes" id="UP000316545"/>
    </source>
</evidence>
<sequence length="238" mass="26623">MKSHLPANPSKGAYALLFRRYGYGVPDLQRARRSASNALTLIVQDEITPYGLSEKTGGDVHKELRLFELPWPVEELRKLGSALVTLRVTLSSFVAPNPSEASRGSRYRYASHNLRFKLNRAGENVQQFLARITRLAEPVDGPPNEEDDSWTFGSTRRDVGSLHIDQLTCRASDLARRNLLAVHPVAGWWKNKKLLEKTLPMVRFALIIEIDASELETKLYTEVATSITALAKAQIIVG</sequence>
<organism evidence="1 2">
    <name type="scientific">Nitrospirillum amazonense</name>
    <dbReference type="NCBI Taxonomy" id="28077"/>
    <lineage>
        <taxon>Bacteria</taxon>
        <taxon>Pseudomonadati</taxon>
        <taxon>Pseudomonadota</taxon>
        <taxon>Alphaproteobacteria</taxon>
        <taxon>Rhodospirillales</taxon>
        <taxon>Azospirillaceae</taxon>
        <taxon>Nitrospirillum</taxon>
    </lineage>
</organism>
<name>A0A560F036_9PROT</name>
<protein>
    <submittedName>
        <fullName evidence="1">Uncharacterized protein</fullName>
    </submittedName>
</protein>
<comment type="caution">
    <text evidence="1">The sequence shown here is derived from an EMBL/GenBank/DDBJ whole genome shotgun (WGS) entry which is preliminary data.</text>
</comment>
<dbReference type="AlphaFoldDB" id="A0A560F036"/>
<keyword evidence="2" id="KW-1185">Reference proteome</keyword>
<proteinExistence type="predicted"/>
<evidence type="ECO:0000313" key="1">
    <source>
        <dbReference type="EMBL" id="TWB14967.1"/>
    </source>
</evidence>
<dbReference type="Proteomes" id="UP000316545">
    <property type="component" value="Unassembled WGS sequence"/>
</dbReference>
<reference evidence="1 2" key="1">
    <citation type="submission" date="2019-06" db="EMBL/GenBank/DDBJ databases">
        <title>Genomic Encyclopedia of Type Strains, Phase IV (KMG-V): Genome sequencing to study the core and pangenomes of soil and plant-associated prokaryotes.</title>
        <authorList>
            <person name="Whitman W."/>
        </authorList>
    </citation>
    <scope>NUCLEOTIDE SEQUENCE [LARGE SCALE GENOMIC DNA]</scope>
    <source>
        <strain evidence="1 2">BR 11865</strain>
    </source>
</reference>
<dbReference type="EMBL" id="VITO01000032">
    <property type="protein sequence ID" value="TWB14967.1"/>
    <property type="molecule type" value="Genomic_DNA"/>
</dbReference>
<gene>
    <name evidence="1" type="ORF">FBZ88_1321</name>
</gene>
<accession>A0A560F036</accession>